<dbReference type="GO" id="GO:0031388">
    <property type="term" value="P:organic acid phosphorylation"/>
    <property type="evidence" value="ECO:0007669"/>
    <property type="project" value="UniProtKB-UniRule"/>
</dbReference>
<dbReference type="SUPFAM" id="SSF110738">
    <property type="entry name" value="Glycerate kinase I"/>
    <property type="match status" value="1"/>
</dbReference>
<accession>A0A640VJA4</accession>
<name>A0A640VJA4_9RHOB</name>
<proteinExistence type="inferred from homology"/>
<evidence type="ECO:0000256" key="3">
    <source>
        <dbReference type="ARBA" id="ARBA00022777"/>
    </source>
</evidence>
<sequence>MTFTILIAPSGFKESLSVDDVTQAISAGVRAALPSAEVLEAPMVDGGEGFTQALVNATGGHLHEATVTGPVGQPVSSFFGIMGGSWRRTAVLEMAAAAGLSLVPKSMRDPGRTTSYGVGELILRALDHGADRILVGCGDSGINDGGAGMAQALGARLLDAEGQEIGFGGYELKRLADIDTSELDPRLAHVSIDVAVNWHNVLLGPKGVARVFGPQKGASPEQVAELEAGLERYAALIHRQMGLRLGKANGSGASGGLGTGLVAFAGATLHPRFDIVMQYLNFDQMLEQADLVITAEGSLDGQSPYGKVPCEVARRAQERGIQTIALAGTIGKGVRETLDNGIDAFASIIKRPCSLDEAIDKGEKLLRRAAEDAMRMMIVGWRLADRPAVAQGARR</sequence>
<dbReference type="PANTHER" id="PTHR21599:SF0">
    <property type="entry name" value="GLYCERATE KINASE"/>
    <property type="match status" value="1"/>
</dbReference>
<dbReference type="AlphaFoldDB" id="A0A640VJA4"/>
<evidence type="ECO:0000256" key="1">
    <source>
        <dbReference type="ARBA" id="ARBA00006284"/>
    </source>
</evidence>
<dbReference type="Gene3D" id="3.90.1510.10">
    <property type="entry name" value="Glycerate kinase, domain 2"/>
    <property type="match status" value="1"/>
</dbReference>
<gene>
    <name evidence="5" type="ORF">So717_01760</name>
</gene>
<organism evidence="5 6">
    <name type="scientific">Roseobacter cerasinus</name>
    <dbReference type="NCBI Taxonomy" id="2602289"/>
    <lineage>
        <taxon>Bacteria</taxon>
        <taxon>Pseudomonadati</taxon>
        <taxon>Pseudomonadota</taxon>
        <taxon>Alphaproteobacteria</taxon>
        <taxon>Rhodobacterales</taxon>
        <taxon>Roseobacteraceae</taxon>
        <taxon>Roseobacter</taxon>
    </lineage>
</organism>
<dbReference type="PIRSF" id="PIRSF006078">
    <property type="entry name" value="GlxK"/>
    <property type="match status" value="1"/>
</dbReference>
<comment type="caution">
    <text evidence="5">The sequence shown here is derived from an EMBL/GenBank/DDBJ whole genome shotgun (WGS) entry which is preliminary data.</text>
</comment>
<dbReference type="InterPro" id="IPR018197">
    <property type="entry name" value="Glycerate_kinase_RE-like"/>
</dbReference>
<evidence type="ECO:0000313" key="5">
    <source>
        <dbReference type="EMBL" id="GFE48423.1"/>
    </source>
</evidence>
<protein>
    <submittedName>
        <fullName evidence="5">Glycerate kinase</fullName>
    </submittedName>
</protein>
<dbReference type="GO" id="GO:0008887">
    <property type="term" value="F:glycerate kinase activity"/>
    <property type="evidence" value="ECO:0007669"/>
    <property type="project" value="UniProtKB-UniRule"/>
</dbReference>
<dbReference type="Gene3D" id="3.40.50.10350">
    <property type="entry name" value="Glycerate kinase, domain 1"/>
    <property type="match status" value="1"/>
</dbReference>
<evidence type="ECO:0000256" key="2">
    <source>
        <dbReference type="ARBA" id="ARBA00022679"/>
    </source>
</evidence>
<dbReference type="InterPro" id="IPR004381">
    <property type="entry name" value="Glycerate_kinase"/>
</dbReference>
<comment type="similarity">
    <text evidence="1 4">Belongs to the glycerate kinase type-1 family.</text>
</comment>
<dbReference type="EMBL" id="BLIV01000001">
    <property type="protein sequence ID" value="GFE48423.1"/>
    <property type="molecule type" value="Genomic_DNA"/>
</dbReference>
<keyword evidence="2 4" id="KW-0808">Transferase</keyword>
<dbReference type="PANTHER" id="PTHR21599">
    <property type="entry name" value="GLYCERATE KINASE"/>
    <property type="match status" value="1"/>
</dbReference>
<dbReference type="InterPro" id="IPR036129">
    <property type="entry name" value="Glycerate_kinase_sf"/>
</dbReference>
<dbReference type="Proteomes" id="UP000436522">
    <property type="component" value="Unassembled WGS sequence"/>
</dbReference>
<dbReference type="NCBIfam" id="TIGR00045">
    <property type="entry name" value="glycerate kinase"/>
    <property type="match status" value="1"/>
</dbReference>
<evidence type="ECO:0000256" key="4">
    <source>
        <dbReference type="PIRNR" id="PIRNR006078"/>
    </source>
</evidence>
<reference evidence="5 6" key="1">
    <citation type="submission" date="2019-12" db="EMBL/GenBank/DDBJ databases">
        <title>Roseobacter cerasinus sp. nov., isolated from seawater around aquaculture.</title>
        <authorList>
            <person name="Muramatsu S."/>
            <person name="Takabe Y."/>
            <person name="Mori K."/>
            <person name="Takaichi S."/>
            <person name="Hanada S."/>
        </authorList>
    </citation>
    <scope>NUCLEOTIDE SEQUENCE [LARGE SCALE GENOMIC DNA]</scope>
    <source>
        <strain evidence="5 6">AI77</strain>
    </source>
</reference>
<dbReference type="OrthoDB" id="9774290at2"/>
<evidence type="ECO:0000313" key="6">
    <source>
        <dbReference type="Proteomes" id="UP000436522"/>
    </source>
</evidence>
<keyword evidence="6" id="KW-1185">Reference proteome</keyword>
<dbReference type="Pfam" id="PF02595">
    <property type="entry name" value="Gly_kinase"/>
    <property type="match status" value="1"/>
</dbReference>
<dbReference type="InterPro" id="IPR018193">
    <property type="entry name" value="Glyc_kinase_flavodox-like_fold"/>
</dbReference>
<dbReference type="RefSeq" id="WP_159974331.1">
    <property type="nucleotide sequence ID" value="NZ_BLIV01000001.1"/>
</dbReference>
<keyword evidence="3 4" id="KW-0418">Kinase</keyword>